<dbReference type="InterPro" id="IPR000626">
    <property type="entry name" value="Ubiquitin-like_dom"/>
</dbReference>
<dbReference type="SUPFAM" id="SSF54236">
    <property type="entry name" value="Ubiquitin-like"/>
    <property type="match status" value="1"/>
</dbReference>
<dbReference type="SMART" id="SM00213">
    <property type="entry name" value="UBQ"/>
    <property type="match status" value="1"/>
</dbReference>
<organism evidence="2 3">
    <name type="scientific">Tetrabaena socialis</name>
    <dbReference type="NCBI Taxonomy" id="47790"/>
    <lineage>
        <taxon>Eukaryota</taxon>
        <taxon>Viridiplantae</taxon>
        <taxon>Chlorophyta</taxon>
        <taxon>core chlorophytes</taxon>
        <taxon>Chlorophyceae</taxon>
        <taxon>CS clade</taxon>
        <taxon>Chlamydomonadales</taxon>
        <taxon>Tetrabaenaceae</taxon>
        <taxon>Tetrabaena</taxon>
    </lineage>
</organism>
<gene>
    <name evidence="2" type="ORF">TSOC_003657</name>
</gene>
<dbReference type="OrthoDB" id="1885901at2759"/>
<dbReference type="Proteomes" id="UP000236333">
    <property type="component" value="Unassembled WGS sequence"/>
</dbReference>
<proteinExistence type="predicted"/>
<sequence>MSDSIQIKIKDVSGTKSANDYLLNVPRSSSIAWFKERIQDLLGIPPIDQEIIFEGKGLCVGTLADNGVDDQATIYVWREVRAGMFHATSGRAGYKLPPGYEDFGDDDDEVF</sequence>
<comment type="caution">
    <text evidence="2">The sequence shown here is derived from an EMBL/GenBank/DDBJ whole genome shotgun (WGS) entry which is preliminary data.</text>
</comment>
<accession>A0A2J8AAV8</accession>
<dbReference type="PROSITE" id="PS50053">
    <property type="entry name" value="UBIQUITIN_2"/>
    <property type="match status" value="1"/>
</dbReference>
<dbReference type="AlphaFoldDB" id="A0A2J8AAV8"/>
<dbReference type="Pfam" id="PF00240">
    <property type="entry name" value="ubiquitin"/>
    <property type="match status" value="1"/>
</dbReference>
<name>A0A2J8AAV8_9CHLO</name>
<feature type="domain" description="Ubiquitin-like" evidence="1">
    <location>
        <begin position="5"/>
        <end position="83"/>
    </location>
</feature>
<protein>
    <submittedName>
        <fullName evidence="2">Ubiquitin-60S ribosomal protein L40</fullName>
    </submittedName>
</protein>
<dbReference type="EMBL" id="PGGS01000082">
    <property type="protein sequence ID" value="PNH09661.1"/>
    <property type="molecule type" value="Genomic_DNA"/>
</dbReference>
<evidence type="ECO:0000259" key="1">
    <source>
        <dbReference type="PROSITE" id="PS50053"/>
    </source>
</evidence>
<evidence type="ECO:0000313" key="2">
    <source>
        <dbReference type="EMBL" id="PNH09661.1"/>
    </source>
</evidence>
<keyword evidence="3" id="KW-1185">Reference proteome</keyword>
<dbReference type="CDD" id="cd17039">
    <property type="entry name" value="Ubl_ubiquitin_like"/>
    <property type="match status" value="1"/>
</dbReference>
<keyword evidence="2" id="KW-0687">Ribonucleoprotein</keyword>
<keyword evidence="2" id="KW-0689">Ribosomal protein</keyword>
<dbReference type="InterPro" id="IPR029071">
    <property type="entry name" value="Ubiquitin-like_domsf"/>
</dbReference>
<evidence type="ECO:0000313" key="3">
    <source>
        <dbReference type="Proteomes" id="UP000236333"/>
    </source>
</evidence>
<reference evidence="2 3" key="1">
    <citation type="journal article" date="2017" name="Mol. Biol. Evol.">
        <title>The 4-celled Tetrabaena socialis nuclear genome reveals the essential components for genetic control of cell number at the origin of multicellularity in the volvocine lineage.</title>
        <authorList>
            <person name="Featherston J."/>
            <person name="Arakaki Y."/>
            <person name="Hanschen E.R."/>
            <person name="Ferris P.J."/>
            <person name="Michod R.E."/>
            <person name="Olson B.J.S.C."/>
            <person name="Nozaki H."/>
            <person name="Durand P.M."/>
        </authorList>
    </citation>
    <scope>NUCLEOTIDE SEQUENCE [LARGE SCALE GENOMIC DNA]</scope>
    <source>
        <strain evidence="2 3">NIES-571</strain>
    </source>
</reference>
<dbReference type="GO" id="GO:0005840">
    <property type="term" value="C:ribosome"/>
    <property type="evidence" value="ECO:0007669"/>
    <property type="project" value="UniProtKB-KW"/>
</dbReference>
<dbReference type="Gene3D" id="3.10.20.90">
    <property type="entry name" value="Phosphatidylinositol 3-kinase Catalytic Subunit, Chain A, domain 1"/>
    <property type="match status" value="1"/>
</dbReference>